<reference evidence="1 2" key="1">
    <citation type="submission" date="2018-08" db="EMBL/GenBank/DDBJ databases">
        <title>Murine metabolic-syndrome-specific gut microbial biobank.</title>
        <authorList>
            <person name="Liu C."/>
        </authorList>
    </citation>
    <scope>NUCLEOTIDE SEQUENCE [LARGE SCALE GENOMIC DNA]</scope>
    <source>
        <strain evidence="1 2">28</strain>
    </source>
</reference>
<organism evidence="1 2">
    <name type="scientific">Anaerotruncus colihominis</name>
    <dbReference type="NCBI Taxonomy" id="169435"/>
    <lineage>
        <taxon>Bacteria</taxon>
        <taxon>Bacillati</taxon>
        <taxon>Bacillota</taxon>
        <taxon>Clostridia</taxon>
        <taxon>Eubacteriales</taxon>
        <taxon>Oscillospiraceae</taxon>
        <taxon>Anaerotruncus</taxon>
    </lineage>
</organism>
<gene>
    <name evidence="1" type="ORF">D0435_08010</name>
</gene>
<keyword evidence="2" id="KW-1185">Reference proteome</keyword>
<name>A0A845QLH6_9FIRM</name>
<dbReference type="RefSeq" id="WP_160201874.1">
    <property type="nucleotide sequence ID" value="NZ_QXWK01000013.1"/>
</dbReference>
<dbReference type="AlphaFoldDB" id="A0A845QLH6"/>
<accession>A0A845QLH6</accession>
<evidence type="ECO:0000313" key="1">
    <source>
        <dbReference type="EMBL" id="NBH61593.1"/>
    </source>
</evidence>
<comment type="caution">
    <text evidence="1">The sequence shown here is derived from an EMBL/GenBank/DDBJ whole genome shotgun (WGS) entry which is preliminary data.</text>
</comment>
<dbReference type="Proteomes" id="UP000446866">
    <property type="component" value="Unassembled WGS sequence"/>
</dbReference>
<proteinExistence type="predicted"/>
<sequence length="113" mass="12963">MNLNQKINLKEFEKAAKEAGCEVMQSGRSRCFAISPREIAIVTTTGAIRVPVENVQRFLADFRVAVETACHMWEELSLTEKNQLAKEKHMTYGELQQVMYMLKLGGRNEQENR</sequence>
<protein>
    <submittedName>
        <fullName evidence="1">Uncharacterized protein</fullName>
    </submittedName>
</protein>
<dbReference type="EMBL" id="QXWK01000013">
    <property type="protein sequence ID" value="NBH61593.1"/>
    <property type="molecule type" value="Genomic_DNA"/>
</dbReference>
<evidence type="ECO:0000313" key="2">
    <source>
        <dbReference type="Proteomes" id="UP000446866"/>
    </source>
</evidence>